<feature type="DNA-binding region" description="H-T-H motif" evidence="4">
    <location>
        <begin position="40"/>
        <end position="59"/>
    </location>
</feature>
<evidence type="ECO:0000256" key="4">
    <source>
        <dbReference type="PROSITE-ProRule" id="PRU00335"/>
    </source>
</evidence>
<evidence type="ECO:0000256" key="3">
    <source>
        <dbReference type="ARBA" id="ARBA00023163"/>
    </source>
</evidence>
<keyword evidence="3" id="KW-0804">Transcription</keyword>
<dbReference type="GO" id="GO:0000976">
    <property type="term" value="F:transcription cis-regulatory region binding"/>
    <property type="evidence" value="ECO:0007669"/>
    <property type="project" value="TreeGrafter"/>
</dbReference>
<evidence type="ECO:0000313" key="7">
    <source>
        <dbReference type="EMBL" id="QNN49074.1"/>
    </source>
</evidence>
<dbReference type="SUPFAM" id="SSF46689">
    <property type="entry name" value="Homeodomain-like"/>
    <property type="match status" value="1"/>
</dbReference>
<dbReference type="GO" id="GO:0003700">
    <property type="term" value="F:DNA-binding transcription factor activity"/>
    <property type="evidence" value="ECO:0007669"/>
    <property type="project" value="TreeGrafter"/>
</dbReference>
<accession>A0A7G9R0E9</accession>
<evidence type="ECO:0000256" key="5">
    <source>
        <dbReference type="SAM" id="MobiDB-lite"/>
    </source>
</evidence>
<dbReference type="InterPro" id="IPR009057">
    <property type="entry name" value="Homeodomain-like_sf"/>
</dbReference>
<evidence type="ECO:0000313" key="8">
    <source>
        <dbReference type="Proteomes" id="UP000515976"/>
    </source>
</evidence>
<dbReference type="Pfam" id="PF00440">
    <property type="entry name" value="TetR_N"/>
    <property type="match status" value="1"/>
</dbReference>
<keyword evidence="2 4" id="KW-0238">DNA-binding</keyword>
<dbReference type="EMBL" id="CP060712">
    <property type="protein sequence ID" value="QNN49074.1"/>
    <property type="molecule type" value="Genomic_DNA"/>
</dbReference>
<dbReference type="InterPro" id="IPR001647">
    <property type="entry name" value="HTH_TetR"/>
</dbReference>
<dbReference type="AlphaFoldDB" id="A0A7G9R0E9"/>
<evidence type="ECO:0000256" key="2">
    <source>
        <dbReference type="ARBA" id="ARBA00023125"/>
    </source>
</evidence>
<dbReference type="Proteomes" id="UP000515976">
    <property type="component" value="Chromosome"/>
</dbReference>
<evidence type="ECO:0000259" key="6">
    <source>
        <dbReference type="PROSITE" id="PS50977"/>
    </source>
</evidence>
<dbReference type="Gene3D" id="1.10.357.10">
    <property type="entry name" value="Tetracycline Repressor, domain 2"/>
    <property type="match status" value="1"/>
</dbReference>
<dbReference type="PANTHER" id="PTHR30055">
    <property type="entry name" value="HTH-TYPE TRANSCRIPTIONAL REGULATOR RUTR"/>
    <property type="match status" value="1"/>
</dbReference>
<name>A0A7G9R0E9_9MICO</name>
<keyword evidence="1" id="KW-0805">Transcription regulation</keyword>
<dbReference type="PANTHER" id="PTHR30055:SF234">
    <property type="entry name" value="HTH-TYPE TRANSCRIPTIONAL REGULATOR BETI"/>
    <property type="match status" value="1"/>
</dbReference>
<reference evidence="7 8" key="1">
    <citation type="submission" date="2020-08" db="EMBL/GenBank/DDBJ databases">
        <title>Genome sequence of Phycicoccus endophyticus JCM 31784T.</title>
        <authorList>
            <person name="Hyun D.-W."/>
            <person name="Bae J.-W."/>
        </authorList>
    </citation>
    <scope>NUCLEOTIDE SEQUENCE [LARGE SCALE GENOMIC DNA]</scope>
    <source>
        <strain evidence="7 8">JCM 31784</strain>
    </source>
</reference>
<dbReference type="RefSeq" id="WP_187566629.1">
    <property type="nucleotide sequence ID" value="NZ_CP060712.1"/>
</dbReference>
<sequence length="217" mass="23339">MDTATRSTVTAPADRSTPVRERLTAGLAEAVARKGLAASTIADIARLAGTSKRTFYEHFADKEECFLALYHARSNELMAAVDAALSPGATPATVQLHDAARAFLTFVTEDRVLGRAHVVDVTTIGERGVAARQEVVDRHAETLLRMLDQARAAGTSVRRLTHLEAVCVVGGLNEVALRALETPRTPPSRTSSSPRRGSCRRSSSPTDAAGRRRRRLA</sequence>
<keyword evidence="8" id="KW-1185">Reference proteome</keyword>
<organism evidence="7 8">
    <name type="scientific">Phycicoccus endophyticus</name>
    <dbReference type="NCBI Taxonomy" id="1690220"/>
    <lineage>
        <taxon>Bacteria</taxon>
        <taxon>Bacillati</taxon>
        <taxon>Actinomycetota</taxon>
        <taxon>Actinomycetes</taxon>
        <taxon>Micrococcales</taxon>
        <taxon>Intrasporangiaceae</taxon>
        <taxon>Phycicoccus</taxon>
    </lineage>
</organism>
<dbReference type="PROSITE" id="PS50977">
    <property type="entry name" value="HTH_TETR_2"/>
    <property type="match status" value="1"/>
</dbReference>
<feature type="region of interest" description="Disordered" evidence="5">
    <location>
        <begin position="180"/>
        <end position="217"/>
    </location>
</feature>
<feature type="domain" description="HTH tetR-type" evidence="6">
    <location>
        <begin position="17"/>
        <end position="77"/>
    </location>
</feature>
<dbReference type="KEGG" id="pei:H9L10_12650"/>
<proteinExistence type="predicted"/>
<protein>
    <submittedName>
        <fullName evidence="7">TetR/AcrR family transcriptional regulator</fullName>
    </submittedName>
</protein>
<evidence type="ECO:0000256" key="1">
    <source>
        <dbReference type="ARBA" id="ARBA00023015"/>
    </source>
</evidence>
<feature type="compositionally biased region" description="Low complexity" evidence="5">
    <location>
        <begin position="187"/>
        <end position="206"/>
    </location>
</feature>
<gene>
    <name evidence="7" type="ORF">H9L10_12650</name>
</gene>
<dbReference type="InterPro" id="IPR050109">
    <property type="entry name" value="HTH-type_TetR-like_transc_reg"/>
</dbReference>